<dbReference type="InterPro" id="IPR012332">
    <property type="entry name" value="Autotransporter_pectin_lyase_C"/>
</dbReference>
<dbReference type="EMBL" id="LAYJ01000112">
    <property type="protein sequence ID" value="KKI50340.1"/>
    <property type="molecule type" value="Genomic_DNA"/>
</dbReference>
<keyword evidence="5" id="KW-1185">Reference proteome</keyword>
<evidence type="ECO:0000313" key="4">
    <source>
        <dbReference type="EMBL" id="KKI50340.1"/>
    </source>
</evidence>
<feature type="signal peptide" evidence="3">
    <location>
        <begin position="1"/>
        <end position="30"/>
    </location>
</feature>
<feature type="region of interest" description="Disordered" evidence="1">
    <location>
        <begin position="1036"/>
        <end position="1061"/>
    </location>
</feature>
<protein>
    <submittedName>
        <fullName evidence="4">Putative cell-wall-anchored protein SasA (LPXTG motif)</fullName>
    </submittedName>
</protein>
<evidence type="ECO:0000256" key="3">
    <source>
        <dbReference type="SAM" id="SignalP"/>
    </source>
</evidence>
<feature type="region of interest" description="Disordered" evidence="1">
    <location>
        <begin position="61"/>
        <end position="102"/>
    </location>
</feature>
<name>A0A0M2NJ88_9FIRM</name>
<sequence length="1097" mass="112574">MNRHKHLKKWFCIVLCVAFGLTVAGGVAFAQETAEPVQNVCNEGCVLETGHRGDCVAGAEEDVGTEGKTPEPTAQASTGLVTEPLPSQSQQPAGASQQPAVESAATREATAFGLAEGAQVPVPANENAITTVEDLKAALQAGGEIVLGGDIAIADSTKFTITKDTVLDLNGYTLESAYSGANFSLIDVKDASFTLRDSGENGVLKAGNYGIKLFNNSSLTVASGTLEAVKNAAIDTDSYQKNTDVKLNIEGGTVRSGSSNGAIILRMEDSSAVNMTGGRVESTGGGAGFLLMPSSYSTTTFMTFDMTGGEIVSQGNGITGRAYEGTIGGNAKIEAQRQAISGGDSTLKPQGASVKVQDNVKLVGGISMLGDAHLEISGGNITYSGYPAVSLKGNSTALISGGEITCTYNSSGNRGSAVKVDQKANCTVTGGTLTATGASNAVALWVEGTDAAANVSGGTLTGHSRSEAIFAPANANVEVTGGTFSSDVSDYVDESAGGLVPNPDGDGFIVAEYAAEAGGQKYVSVQDAVNAANGGTVILLKNTTESITVPEGTTVTLDLATFTLTNEANQHTITNKGTLTISGSGTVDNVSHARGALVNNGTLIMESGRLTRSKEAGVQGSNGGNSWYVVDNNGGTMTMKGGSVVNTSGYSSLIRNINNATFNMAGGELENTFIALKNDDNGIMNVTGGTVSTTAAGGSAIQNWGDLTVSGGVLNAVDGARAIYASAWDERYQSNTVILDGAQINGGILIKADEDYPASTEQPFVTIQGGNISGDVLVGDKGDLTVENGIFNGTIGTEDTGRIGISAGTFAVKPDDSYISPDAVFVKYMAQGADGVYYVGTEEEVKEKLAGAKAGDVIDILQWDGLALDVPEGVTVINDTDGAITINGQTVEPGKEYVGPAEPGTKKITYTDPATGVTLYAEPGTVPEGAYLGVKPIAETDTAYANAKELLKDKAARFVLYDITLLDADGNAIQPEGTVIIGIPVPEEYDTENLAGHRINDDKTTSEYGVAVQEGMAYLQTEHFSLYALAEKGTTGSGAGAGTTGDTTQSNTTTGGTAPKTGDAADMTPYILLVLAAGITVAVLSVVLYRQKKRYEK</sequence>
<reference evidence="4 5" key="1">
    <citation type="submission" date="2015-04" db="EMBL/GenBank/DDBJ databases">
        <title>Draft genome sequence of bacteremic isolate Catabacter hongkongensis type strain HKU16T.</title>
        <authorList>
            <person name="Lau S.K."/>
            <person name="Teng J.L."/>
            <person name="Huang Y."/>
            <person name="Curreem S.O."/>
            <person name="Tsui S.K."/>
            <person name="Woo P.C."/>
        </authorList>
    </citation>
    <scope>NUCLEOTIDE SEQUENCE [LARGE SCALE GENOMIC DNA]</scope>
    <source>
        <strain evidence="4 5">HKU16</strain>
    </source>
</reference>
<gene>
    <name evidence="4" type="ORF">CHK_2403</name>
</gene>
<feature type="compositionally biased region" description="Low complexity" evidence="1">
    <location>
        <begin position="1044"/>
        <end position="1057"/>
    </location>
</feature>
<feature type="transmembrane region" description="Helical" evidence="2">
    <location>
        <begin position="1070"/>
        <end position="1089"/>
    </location>
</feature>
<dbReference type="RefSeq" id="WP_046444193.1">
    <property type="nucleotide sequence ID" value="NZ_LAYJ01000112.1"/>
</dbReference>
<dbReference type="AlphaFoldDB" id="A0A0M2NJ88"/>
<keyword evidence="2" id="KW-1133">Transmembrane helix</keyword>
<dbReference type="STRING" id="270498.CHK_2403"/>
<accession>A0A0M2NJ88</accession>
<dbReference type="Gene3D" id="2.160.20.20">
    <property type="match status" value="1"/>
</dbReference>
<feature type="compositionally biased region" description="Low complexity" evidence="1">
    <location>
        <begin position="86"/>
        <end position="100"/>
    </location>
</feature>
<comment type="caution">
    <text evidence="4">The sequence shown here is derived from an EMBL/GenBank/DDBJ whole genome shotgun (WGS) entry which is preliminary data.</text>
</comment>
<feature type="chain" id="PRO_5018289756" evidence="3">
    <location>
        <begin position="31"/>
        <end position="1097"/>
    </location>
</feature>
<dbReference type="Proteomes" id="UP000034076">
    <property type="component" value="Unassembled WGS sequence"/>
</dbReference>
<organism evidence="4 5">
    <name type="scientific">Christensenella hongkongensis</name>
    <dbReference type="NCBI Taxonomy" id="270498"/>
    <lineage>
        <taxon>Bacteria</taxon>
        <taxon>Bacillati</taxon>
        <taxon>Bacillota</taxon>
        <taxon>Clostridia</taxon>
        <taxon>Christensenellales</taxon>
        <taxon>Christensenellaceae</taxon>
        <taxon>Christensenella</taxon>
    </lineage>
</organism>
<evidence type="ECO:0000256" key="1">
    <source>
        <dbReference type="SAM" id="MobiDB-lite"/>
    </source>
</evidence>
<evidence type="ECO:0000313" key="5">
    <source>
        <dbReference type="Proteomes" id="UP000034076"/>
    </source>
</evidence>
<keyword evidence="3" id="KW-0732">Signal</keyword>
<dbReference type="OrthoDB" id="2081414at2"/>
<keyword evidence="2" id="KW-0812">Transmembrane</keyword>
<proteinExistence type="predicted"/>
<evidence type="ECO:0000256" key="2">
    <source>
        <dbReference type="SAM" id="Phobius"/>
    </source>
</evidence>
<keyword evidence="2" id="KW-0472">Membrane</keyword>